<dbReference type="PANTHER" id="PTHR30561:SF1">
    <property type="entry name" value="MULTIDRUG TRANSPORTER EMRE"/>
    <property type="match status" value="1"/>
</dbReference>
<comment type="subcellular location">
    <subcellularLocation>
        <location evidence="1 8">Cell membrane</location>
        <topology evidence="1 8">Multi-pass membrane protein</topology>
    </subcellularLocation>
</comment>
<keyword evidence="3" id="KW-1003">Cell membrane</keyword>
<keyword evidence="5 9" id="KW-1133">Transmembrane helix</keyword>
<dbReference type="InterPro" id="IPR045324">
    <property type="entry name" value="Small_multidrug_res"/>
</dbReference>
<dbReference type="SUPFAM" id="SSF103481">
    <property type="entry name" value="Multidrug resistance efflux transporter EmrE"/>
    <property type="match status" value="1"/>
</dbReference>
<keyword evidence="2" id="KW-0813">Transport</keyword>
<organism evidence="10 11">
    <name type="scientific">Pseudochelatococcus lubricantis</name>
    <dbReference type="NCBI Taxonomy" id="1538102"/>
    <lineage>
        <taxon>Bacteria</taxon>
        <taxon>Pseudomonadati</taxon>
        <taxon>Pseudomonadota</taxon>
        <taxon>Alphaproteobacteria</taxon>
        <taxon>Hyphomicrobiales</taxon>
        <taxon>Chelatococcaceae</taxon>
        <taxon>Pseudochelatococcus</taxon>
    </lineage>
</organism>
<reference evidence="10 11" key="1">
    <citation type="submission" date="2020-03" db="EMBL/GenBank/DDBJ databases">
        <title>Genomic Encyclopedia of Type Strains, Phase IV (KMG-IV): sequencing the most valuable type-strain genomes for metagenomic binning, comparative biology and taxonomic classification.</title>
        <authorList>
            <person name="Goeker M."/>
        </authorList>
    </citation>
    <scope>NUCLEOTIDE SEQUENCE [LARGE SCALE GENOMIC DNA]</scope>
    <source>
        <strain evidence="10 11">DSM 103870</strain>
    </source>
</reference>
<evidence type="ECO:0000256" key="6">
    <source>
        <dbReference type="ARBA" id="ARBA00023136"/>
    </source>
</evidence>
<name>A0ABX0V0U8_9HYPH</name>
<evidence type="ECO:0000256" key="4">
    <source>
        <dbReference type="ARBA" id="ARBA00022692"/>
    </source>
</evidence>
<evidence type="ECO:0000256" key="3">
    <source>
        <dbReference type="ARBA" id="ARBA00022475"/>
    </source>
</evidence>
<evidence type="ECO:0000313" key="11">
    <source>
        <dbReference type="Proteomes" id="UP001429580"/>
    </source>
</evidence>
<protein>
    <submittedName>
        <fullName evidence="10">Small multidrug resistance pump</fullName>
    </submittedName>
</protein>
<keyword evidence="6 9" id="KW-0472">Membrane</keyword>
<evidence type="ECO:0000256" key="9">
    <source>
        <dbReference type="SAM" id="Phobius"/>
    </source>
</evidence>
<evidence type="ECO:0000256" key="1">
    <source>
        <dbReference type="ARBA" id="ARBA00004651"/>
    </source>
</evidence>
<comment type="caution">
    <text evidence="10">The sequence shown here is derived from an EMBL/GenBank/DDBJ whole genome shotgun (WGS) entry which is preliminary data.</text>
</comment>
<dbReference type="InterPro" id="IPR037185">
    <property type="entry name" value="EmrE-like"/>
</dbReference>
<keyword evidence="4 8" id="KW-0812">Transmembrane</keyword>
<dbReference type="RefSeq" id="WP_166949955.1">
    <property type="nucleotide sequence ID" value="NZ_JAASQI010000002.1"/>
</dbReference>
<dbReference type="InterPro" id="IPR000390">
    <property type="entry name" value="Small_drug/metabolite_transptr"/>
</dbReference>
<keyword evidence="11" id="KW-1185">Reference proteome</keyword>
<feature type="transmembrane region" description="Helical" evidence="9">
    <location>
        <begin position="86"/>
        <end position="105"/>
    </location>
</feature>
<evidence type="ECO:0000256" key="7">
    <source>
        <dbReference type="ARBA" id="ARBA00038032"/>
    </source>
</evidence>
<dbReference type="PANTHER" id="PTHR30561">
    <property type="entry name" value="SMR FAMILY PROTON-DEPENDENT DRUG EFFLUX TRANSPORTER SUGE"/>
    <property type="match status" value="1"/>
</dbReference>
<dbReference type="Proteomes" id="UP001429580">
    <property type="component" value="Unassembled WGS sequence"/>
</dbReference>
<feature type="transmembrane region" description="Helical" evidence="9">
    <location>
        <begin position="28"/>
        <end position="48"/>
    </location>
</feature>
<dbReference type="EMBL" id="JAASQI010000002">
    <property type="protein sequence ID" value="NIJ57445.1"/>
    <property type="molecule type" value="Genomic_DNA"/>
</dbReference>
<accession>A0ABX0V0U8</accession>
<evidence type="ECO:0000313" key="10">
    <source>
        <dbReference type="EMBL" id="NIJ57445.1"/>
    </source>
</evidence>
<feature type="transmembrane region" description="Helical" evidence="9">
    <location>
        <begin position="60"/>
        <end position="80"/>
    </location>
</feature>
<dbReference type="Pfam" id="PF00893">
    <property type="entry name" value="Multi_Drug_Res"/>
    <property type="match status" value="1"/>
</dbReference>
<evidence type="ECO:0000256" key="8">
    <source>
        <dbReference type="RuleBase" id="RU003942"/>
    </source>
</evidence>
<sequence length="111" mass="11781">MSNAYIYLAIAIVCEVIATSSLKTAEGFTRLVPSLITVAGYVISFYFLSLTLKFIPVGIVYAIWSGIGIVLIALVGFVAFQQKLDLPAIAGLAMIIGGVLVINLFSKTVGH</sequence>
<proteinExistence type="inferred from homology"/>
<evidence type="ECO:0000256" key="2">
    <source>
        <dbReference type="ARBA" id="ARBA00022448"/>
    </source>
</evidence>
<gene>
    <name evidence="10" type="ORF">FHS82_001271</name>
</gene>
<comment type="similarity">
    <text evidence="7 8">Belongs to the drug/metabolite transporter (DMT) superfamily. Small multidrug resistance (SMR) (TC 2.A.7.1) family.</text>
</comment>
<dbReference type="Gene3D" id="1.10.3730.20">
    <property type="match status" value="1"/>
</dbReference>
<evidence type="ECO:0000256" key="5">
    <source>
        <dbReference type="ARBA" id="ARBA00022989"/>
    </source>
</evidence>